<dbReference type="AlphaFoldDB" id="A0A6A4HCA1"/>
<dbReference type="OrthoDB" id="1534087at2759"/>
<accession>A0A6A4HCA1</accession>
<protein>
    <submittedName>
        <fullName evidence="1">Uncharacterized protein</fullName>
    </submittedName>
</protein>
<organism evidence="1 2">
    <name type="scientific">Gymnopus androsaceus JB14</name>
    <dbReference type="NCBI Taxonomy" id="1447944"/>
    <lineage>
        <taxon>Eukaryota</taxon>
        <taxon>Fungi</taxon>
        <taxon>Dikarya</taxon>
        <taxon>Basidiomycota</taxon>
        <taxon>Agaricomycotina</taxon>
        <taxon>Agaricomycetes</taxon>
        <taxon>Agaricomycetidae</taxon>
        <taxon>Agaricales</taxon>
        <taxon>Marasmiineae</taxon>
        <taxon>Omphalotaceae</taxon>
        <taxon>Gymnopus</taxon>
    </lineage>
</organism>
<dbReference type="EMBL" id="ML769522">
    <property type="protein sequence ID" value="KAE9395922.1"/>
    <property type="molecule type" value="Genomic_DNA"/>
</dbReference>
<name>A0A6A4HCA1_9AGAR</name>
<evidence type="ECO:0000313" key="1">
    <source>
        <dbReference type="EMBL" id="KAE9395922.1"/>
    </source>
</evidence>
<dbReference type="Proteomes" id="UP000799118">
    <property type="component" value="Unassembled WGS sequence"/>
</dbReference>
<evidence type="ECO:0000313" key="2">
    <source>
        <dbReference type="Proteomes" id="UP000799118"/>
    </source>
</evidence>
<proteinExistence type="predicted"/>
<sequence length="160" mass="17690">MFHQAHHFSIHGGQFIIKPESTGSLEPPLNQNSTITYEKIKLATPVAPTVFTGREGLVGEAVQELSKKNQAHIAILGICSDASSLIQVMLQVLGLSVTEGHDPYKALQKYLEHSQDPMLLVLDNFETPWNTNGDQMAVQNLIEWILDQEPVSIVLDNESC</sequence>
<keyword evidence="2" id="KW-1185">Reference proteome</keyword>
<gene>
    <name evidence="1" type="ORF">BT96DRAFT_922484</name>
</gene>
<reference evidence="1" key="1">
    <citation type="journal article" date="2019" name="Environ. Microbiol.">
        <title>Fungal ecological strategies reflected in gene transcription - a case study of two litter decomposers.</title>
        <authorList>
            <person name="Barbi F."/>
            <person name="Kohler A."/>
            <person name="Barry K."/>
            <person name="Baskaran P."/>
            <person name="Daum C."/>
            <person name="Fauchery L."/>
            <person name="Ihrmark K."/>
            <person name="Kuo A."/>
            <person name="LaButti K."/>
            <person name="Lipzen A."/>
            <person name="Morin E."/>
            <person name="Grigoriev I.V."/>
            <person name="Henrissat B."/>
            <person name="Lindahl B."/>
            <person name="Martin F."/>
        </authorList>
    </citation>
    <scope>NUCLEOTIDE SEQUENCE</scope>
    <source>
        <strain evidence="1">JB14</strain>
    </source>
</reference>